<sequence length="194" mass="21539">MSETTPSREATKTRLIEAAIEEFGERGIDATSVEQLCERAGFTRGAFYSNFQTKDDLCIAVLEYNREQILQQLAVAFSAEPEGDLDWALNVALPGFFESLNPTMNARLTMLEIRLRATRVPELQQRLKDFESETKPKMEAILTELAESLGAHFSLALGDLISVAEAIYLHQLLEGDDDRLLKATVSALVTTGRA</sequence>
<gene>
    <name evidence="4" type="ORF">SAMN04488242_0168</name>
</gene>
<dbReference type="STRING" id="686624.SAMN04488242_0168"/>
<evidence type="ECO:0000313" key="4">
    <source>
        <dbReference type="EMBL" id="SDL09611.1"/>
    </source>
</evidence>
<keyword evidence="1 2" id="KW-0238">DNA-binding</keyword>
<accession>A0A1G9H9C4</accession>
<dbReference type="InterPro" id="IPR009057">
    <property type="entry name" value="Homeodomain-like_sf"/>
</dbReference>
<dbReference type="AlphaFoldDB" id="A0A1G9H9C4"/>
<keyword evidence="5" id="KW-1185">Reference proteome</keyword>
<name>A0A1G9H9C4_9ACTN</name>
<dbReference type="PANTHER" id="PTHR30055">
    <property type="entry name" value="HTH-TYPE TRANSCRIPTIONAL REGULATOR RUTR"/>
    <property type="match status" value="1"/>
</dbReference>
<feature type="DNA-binding region" description="H-T-H motif" evidence="2">
    <location>
        <begin position="32"/>
        <end position="51"/>
    </location>
</feature>
<organism evidence="4 5">
    <name type="scientific">Tessaracoccus oleiagri</name>
    <dbReference type="NCBI Taxonomy" id="686624"/>
    <lineage>
        <taxon>Bacteria</taxon>
        <taxon>Bacillati</taxon>
        <taxon>Actinomycetota</taxon>
        <taxon>Actinomycetes</taxon>
        <taxon>Propionibacteriales</taxon>
        <taxon>Propionibacteriaceae</taxon>
        <taxon>Tessaracoccus</taxon>
    </lineage>
</organism>
<reference evidence="4 5" key="1">
    <citation type="submission" date="2016-10" db="EMBL/GenBank/DDBJ databases">
        <authorList>
            <person name="de Groot N.N."/>
        </authorList>
    </citation>
    <scope>NUCLEOTIDE SEQUENCE [LARGE SCALE GENOMIC DNA]</scope>
    <source>
        <strain evidence="4 5">CGMCC 1.9159</strain>
    </source>
</reference>
<evidence type="ECO:0000259" key="3">
    <source>
        <dbReference type="PROSITE" id="PS50977"/>
    </source>
</evidence>
<evidence type="ECO:0000313" key="5">
    <source>
        <dbReference type="Proteomes" id="UP000199475"/>
    </source>
</evidence>
<dbReference type="Pfam" id="PF00440">
    <property type="entry name" value="TetR_N"/>
    <property type="match status" value="1"/>
</dbReference>
<evidence type="ECO:0000256" key="1">
    <source>
        <dbReference type="ARBA" id="ARBA00023125"/>
    </source>
</evidence>
<dbReference type="Proteomes" id="UP000199475">
    <property type="component" value="Unassembled WGS sequence"/>
</dbReference>
<proteinExistence type="predicted"/>
<dbReference type="Gene3D" id="1.10.357.10">
    <property type="entry name" value="Tetracycline Repressor, domain 2"/>
    <property type="match status" value="1"/>
</dbReference>
<dbReference type="GO" id="GO:0000976">
    <property type="term" value="F:transcription cis-regulatory region binding"/>
    <property type="evidence" value="ECO:0007669"/>
    <property type="project" value="TreeGrafter"/>
</dbReference>
<dbReference type="OrthoDB" id="7252896at2"/>
<dbReference type="PROSITE" id="PS50977">
    <property type="entry name" value="HTH_TETR_2"/>
    <property type="match status" value="1"/>
</dbReference>
<evidence type="ECO:0000256" key="2">
    <source>
        <dbReference type="PROSITE-ProRule" id="PRU00335"/>
    </source>
</evidence>
<dbReference type="GO" id="GO:0003700">
    <property type="term" value="F:DNA-binding transcription factor activity"/>
    <property type="evidence" value="ECO:0007669"/>
    <property type="project" value="TreeGrafter"/>
</dbReference>
<dbReference type="EMBL" id="FNGP01000001">
    <property type="protein sequence ID" value="SDL09611.1"/>
    <property type="molecule type" value="Genomic_DNA"/>
</dbReference>
<dbReference type="PRINTS" id="PR00455">
    <property type="entry name" value="HTHTETR"/>
</dbReference>
<protein>
    <submittedName>
        <fullName evidence="4">Transcriptional regulator, TetR family</fullName>
    </submittedName>
</protein>
<dbReference type="InterPro" id="IPR001647">
    <property type="entry name" value="HTH_TetR"/>
</dbReference>
<dbReference type="PANTHER" id="PTHR30055:SF241">
    <property type="entry name" value="TRANSCRIPTIONAL REGULATORY PROTEIN"/>
    <property type="match status" value="1"/>
</dbReference>
<dbReference type="RefSeq" id="WP_093248017.1">
    <property type="nucleotide sequence ID" value="NZ_FNGP01000001.1"/>
</dbReference>
<feature type="domain" description="HTH tetR-type" evidence="3">
    <location>
        <begin position="9"/>
        <end position="69"/>
    </location>
</feature>
<dbReference type="SUPFAM" id="SSF46689">
    <property type="entry name" value="Homeodomain-like"/>
    <property type="match status" value="1"/>
</dbReference>
<dbReference type="InterPro" id="IPR050109">
    <property type="entry name" value="HTH-type_TetR-like_transc_reg"/>
</dbReference>